<accession>A0ACC2THF0</accession>
<proteinExistence type="predicted"/>
<keyword evidence="2" id="KW-1185">Reference proteome</keyword>
<evidence type="ECO:0000313" key="2">
    <source>
        <dbReference type="Proteomes" id="UP001165960"/>
    </source>
</evidence>
<reference evidence="1" key="1">
    <citation type="submission" date="2022-04" db="EMBL/GenBank/DDBJ databases">
        <title>Genome of the entomopathogenic fungus Entomophthora muscae.</title>
        <authorList>
            <person name="Elya C."/>
            <person name="Lovett B.R."/>
            <person name="Lee E."/>
            <person name="Macias A.M."/>
            <person name="Hajek A.E."/>
            <person name="De Bivort B.L."/>
            <person name="Kasson M.T."/>
            <person name="De Fine Licht H.H."/>
            <person name="Stajich J.E."/>
        </authorList>
    </citation>
    <scope>NUCLEOTIDE SEQUENCE</scope>
    <source>
        <strain evidence="1">Berkeley</strain>
    </source>
</reference>
<organism evidence="1 2">
    <name type="scientific">Entomophthora muscae</name>
    <dbReference type="NCBI Taxonomy" id="34485"/>
    <lineage>
        <taxon>Eukaryota</taxon>
        <taxon>Fungi</taxon>
        <taxon>Fungi incertae sedis</taxon>
        <taxon>Zoopagomycota</taxon>
        <taxon>Entomophthoromycotina</taxon>
        <taxon>Entomophthoromycetes</taxon>
        <taxon>Entomophthorales</taxon>
        <taxon>Entomophthoraceae</taxon>
        <taxon>Entomophthora</taxon>
    </lineage>
</organism>
<comment type="caution">
    <text evidence="1">The sequence shown here is derived from an EMBL/GenBank/DDBJ whole genome shotgun (WGS) entry which is preliminary data.</text>
</comment>
<evidence type="ECO:0000313" key="1">
    <source>
        <dbReference type="EMBL" id="KAJ9074032.1"/>
    </source>
</evidence>
<dbReference type="EMBL" id="QTSX02002874">
    <property type="protein sequence ID" value="KAJ9074032.1"/>
    <property type="molecule type" value="Genomic_DNA"/>
</dbReference>
<name>A0ACC2THF0_9FUNG</name>
<gene>
    <name evidence="1" type="ORF">DSO57_1010333</name>
</gene>
<dbReference type="Proteomes" id="UP001165960">
    <property type="component" value="Unassembled WGS sequence"/>
</dbReference>
<protein>
    <submittedName>
        <fullName evidence="1">Uncharacterized protein</fullName>
    </submittedName>
</protein>
<sequence>MLFSPFYVDYCAFLANKVYLNSLLHLSWDALITSNTKFATNYQLIQNNRTYWSLAEFLCRTLKNIYDFKTNKKSAETIPTTTTAGETSASQPFQINETTDMSLFNNVNSLTQDPMMLQQQFINSLQIPRPLEDPSNSWASQSFPVFPVSDKTAPNFNFDHSFPSNQLAYTLMAQNFGLRRIVQPNSDATASNPNCNYEFM</sequence>